<dbReference type="Pfam" id="PF01424">
    <property type="entry name" value="R3H"/>
    <property type="match status" value="1"/>
</dbReference>
<dbReference type="GO" id="GO:0003676">
    <property type="term" value="F:nucleic acid binding"/>
    <property type="evidence" value="ECO:0007669"/>
    <property type="project" value="InterPro"/>
</dbReference>
<evidence type="ECO:0000313" key="4">
    <source>
        <dbReference type="EMBL" id="MQL81330.1"/>
    </source>
</evidence>
<proteinExistence type="predicted"/>
<keyword evidence="5" id="KW-1185">Reference proteome</keyword>
<organism evidence="4 5">
    <name type="scientific">Colocasia esculenta</name>
    <name type="common">Wild taro</name>
    <name type="synonym">Arum esculentum</name>
    <dbReference type="NCBI Taxonomy" id="4460"/>
    <lineage>
        <taxon>Eukaryota</taxon>
        <taxon>Viridiplantae</taxon>
        <taxon>Streptophyta</taxon>
        <taxon>Embryophyta</taxon>
        <taxon>Tracheophyta</taxon>
        <taxon>Spermatophyta</taxon>
        <taxon>Magnoliopsida</taxon>
        <taxon>Liliopsida</taxon>
        <taxon>Araceae</taxon>
        <taxon>Aroideae</taxon>
        <taxon>Colocasieae</taxon>
        <taxon>Colocasia</taxon>
    </lineage>
</organism>
<accession>A0A843UHG6</accession>
<feature type="compositionally biased region" description="Low complexity" evidence="2">
    <location>
        <begin position="258"/>
        <end position="275"/>
    </location>
</feature>
<reference evidence="4" key="1">
    <citation type="submission" date="2017-07" db="EMBL/GenBank/DDBJ databases">
        <title>Taro Niue Genome Assembly and Annotation.</title>
        <authorList>
            <person name="Atibalentja N."/>
            <person name="Keating K."/>
            <person name="Fields C.J."/>
        </authorList>
    </citation>
    <scope>NUCLEOTIDE SEQUENCE</scope>
    <source>
        <strain evidence="4">Niue_2</strain>
        <tissue evidence="4">Leaf</tissue>
    </source>
</reference>
<protein>
    <recommendedName>
        <fullName evidence="3">SUZ domain-containing protein</fullName>
    </recommendedName>
</protein>
<dbReference type="PANTHER" id="PTHR15672:SF15">
    <property type="entry name" value="SINGLE-STRANDED NUCLEIC ACID BINDING R3H PROTEIN"/>
    <property type="match status" value="1"/>
</dbReference>
<sequence length="365" mass="40534">MSGGGGGFEVVAFVFPRFPLFFAPPAEGRVERDREREEEEEGGGPPGQDLNPLSPSPPSPSSLARSCGGGAMDSPARAGEGGDCAAGAVRKDKEGLDQVDPFLVEALENPRLRLTVYELALILVLRMELDIQKFMQNHGLHQFEFQQFPSSYLRRAAHRVAQHYGLQTMVLDNLLDGIGRIVVRKTPDSRFPAICLSDVPAKQQECDKSEQVKIVMRTKPNRTSSIDATETGIRHTLRTVEEREEEYDKARARIFSDSSSPEVGVSSDGAADAASICSSRQETDGNRKRMLPEKSGMKDGSSRVAIFRDREKDLNDPDYDRSYDRYSRGFPSNQSFNVGLCNVFQPFCLQYDPGFPQSSQMPWTQ</sequence>
<feature type="domain" description="SUZ" evidence="3">
    <location>
        <begin position="190"/>
        <end position="259"/>
    </location>
</feature>
<dbReference type="PANTHER" id="PTHR15672">
    <property type="entry name" value="CAMP-REGULATED PHOSPHOPROTEIN 21 RELATED R3H DOMAIN CONTAINING PROTEIN"/>
    <property type="match status" value="1"/>
</dbReference>
<dbReference type="SUPFAM" id="SSF82708">
    <property type="entry name" value="R3H domain"/>
    <property type="match status" value="1"/>
</dbReference>
<evidence type="ECO:0000259" key="3">
    <source>
        <dbReference type="PROSITE" id="PS51673"/>
    </source>
</evidence>
<dbReference type="InterPro" id="IPR036867">
    <property type="entry name" value="R3H_dom_sf"/>
</dbReference>
<dbReference type="Proteomes" id="UP000652761">
    <property type="component" value="Unassembled WGS sequence"/>
</dbReference>
<dbReference type="OrthoDB" id="278430at2759"/>
<feature type="region of interest" description="Disordered" evidence="2">
    <location>
        <begin position="26"/>
        <end position="85"/>
    </location>
</feature>
<evidence type="ECO:0000256" key="2">
    <source>
        <dbReference type="SAM" id="MobiDB-lite"/>
    </source>
</evidence>
<dbReference type="SMART" id="SM00393">
    <property type="entry name" value="R3H"/>
    <property type="match status" value="1"/>
</dbReference>
<dbReference type="InterPro" id="IPR051937">
    <property type="entry name" value="R3H_domain_containing"/>
</dbReference>
<feature type="region of interest" description="Disordered" evidence="2">
    <location>
        <begin position="258"/>
        <end position="320"/>
    </location>
</feature>
<evidence type="ECO:0000313" key="5">
    <source>
        <dbReference type="Proteomes" id="UP000652761"/>
    </source>
</evidence>
<evidence type="ECO:0000256" key="1">
    <source>
        <dbReference type="ARBA" id="ARBA00022553"/>
    </source>
</evidence>
<name>A0A843UHG6_COLES</name>
<comment type="caution">
    <text evidence="4">The sequence shown here is derived from an EMBL/GenBank/DDBJ whole genome shotgun (WGS) entry which is preliminary data.</text>
</comment>
<gene>
    <name evidence="4" type="ORF">Taro_013800</name>
</gene>
<dbReference type="InterPro" id="IPR001374">
    <property type="entry name" value="R3H_dom"/>
</dbReference>
<dbReference type="Gene3D" id="3.30.1370.50">
    <property type="entry name" value="R3H-like domain"/>
    <property type="match status" value="1"/>
</dbReference>
<feature type="non-terminal residue" evidence="4">
    <location>
        <position position="1"/>
    </location>
</feature>
<dbReference type="CDD" id="cd02642">
    <property type="entry name" value="R3H_encore_like"/>
    <property type="match status" value="1"/>
</dbReference>
<feature type="compositionally biased region" description="Basic and acidic residues" evidence="2">
    <location>
        <begin position="281"/>
        <end position="320"/>
    </location>
</feature>
<dbReference type="PROSITE" id="PS51673">
    <property type="entry name" value="SUZ"/>
    <property type="match status" value="1"/>
</dbReference>
<dbReference type="Pfam" id="PF12752">
    <property type="entry name" value="SUZ"/>
    <property type="match status" value="1"/>
</dbReference>
<keyword evidence="1" id="KW-0597">Phosphoprotein</keyword>
<dbReference type="AlphaFoldDB" id="A0A843UHG6"/>
<dbReference type="EMBL" id="NMUH01000560">
    <property type="protein sequence ID" value="MQL81330.1"/>
    <property type="molecule type" value="Genomic_DNA"/>
</dbReference>
<dbReference type="InterPro" id="IPR024771">
    <property type="entry name" value="SUZ"/>
</dbReference>